<evidence type="ECO:0000313" key="1">
    <source>
        <dbReference type="EMBL" id="ODM87251.1"/>
    </source>
</evidence>
<dbReference type="AlphaFoldDB" id="A0A1D2M2V8"/>
<organism evidence="1 2">
    <name type="scientific">Orchesella cincta</name>
    <name type="common">Springtail</name>
    <name type="synonym">Podura cincta</name>
    <dbReference type="NCBI Taxonomy" id="48709"/>
    <lineage>
        <taxon>Eukaryota</taxon>
        <taxon>Metazoa</taxon>
        <taxon>Ecdysozoa</taxon>
        <taxon>Arthropoda</taxon>
        <taxon>Hexapoda</taxon>
        <taxon>Collembola</taxon>
        <taxon>Entomobryomorpha</taxon>
        <taxon>Entomobryoidea</taxon>
        <taxon>Orchesellidae</taxon>
        <taxon>Orchesellinae</taxon>
        <taxon>Orchesella</taxon>
    </lineage>
</organism>
<evidence type="ECO:0000313" key="2">
    <source>
        <dbReference type="Proteomes" id="UP000094527"/>
    </source>
</evidence>
<name>A0A1D2M2V8_ORCCI</name>
<gene>
    <name evidence="1" type="ORF">Ocin01_19431</name>
</gene>
<sequence>MSKAEKWMALNKTRLYLARIGYLKDPGSLVFVQKQIITLKLEGCPMALYGESRVEDCQQSAAKVYNRRSYPPYFIYWDVPAGLKPLLGIESNELMPPLNATPSDLVAHPINKAGVQNRTGALIYLYSCSAKRTAAAKHTGDRSVEWRVNGDEERVYCELTNRAPDLIQTSGEDPRRDL</sequence>
<comment type="caution">
    <text evidence="1">The sequence shown here is derived from an EMBL/GenBank/DDBJ whole genome shotgun (WGS) entry which is preliminary data.</text>
</comment>
<dbReference type="EMBL" id="LJIJ01005783">
    <property type="protein sequence ID" value="ODM87251.1"/>
    <property type="molecule type" value="Genomic_DNA"/>
</dbReference>
<protein>
    <submittedName>
        <fullName evidence="1">Uncharacterized protein</fullName>
    </submittedName>
</protein>
<accession>A0A1D2M2V8</accession>
<dbReference type="OrthoDB" id="8297374at2759"/>
<feature type="non-terminal residue" evidence="1">
    <location>
        <position position="178"/>
    </location>
</feature>
<dbReference type="Proteomes" id="UP000094527">
    <property type="component" value="Unassembled WGS sequence"/>
</dbReference>
<proteinExistence type="predicted"/>
<keyword evidence="2" id="KW-1185">Reference proteome</keyword>
<reference evidence="1 2" key="1">
    <citation type="journal article" date="2016" name="Genome Biol. Evol.">
        <title>Gene Family Evolution Reflects Adaptation to Soil Environmental Stressors in the Genome of the Collembolan Orchesella cincta.</title>
        <authorList>
            <person name="Faddeeva-Vakhrusheva A."/>
            <person name="Derks M.F."/>
            <person name="Anvar S.Y."/>
            <person name="Agamennone V."/>
            <person name="Suring W."/>
            <person name="Smit S."/>
            <person name="van Straalen N.M."/>
            <person name="Roelofs D."/>
        </authorList>
    </citation>
    <scope>NUCLEOTIDE SEQUENCE [LARGE SCALE GENOMIC DNA]</scope>
    <source>
        <tissue evidence="1">Mixed pool</tissue>
    </source>
</reference>